<dbReference type="AlphaFoldDB" id="A0A1R3KMN9"/>
<evidence type="ECO:0000313" key="2">
    <source>
        <dbReference type="EMBL" id="OMP08334.1"/>
    </source>
</evidence>
<protein>
    <submittedName>
        <fullName evidence="2">Uncharacterized protein</fullName>
    </submittedName>
</protein>
<feature type="region of interest" description="Disordered" evidence="1">
    <location>
        <begin position="1"/>
        <end position="29"/>
    </location>
</feature>
<comment type="caution">
    <text evidence="2">The sequence shown here is derived from an EMBL/GenBank/DDBJ whole genome shotgun (WGS) entry which is preliminary data.</text>
</comment>
<dbReference type="Gramene" id="OMP08334">
    <property type="protein sequence ID" value="OMP08334"/>
    <property type="gene ID" value="CCACVL1_01121"/>
</dbReference>
<name>A0A1R3KMN9_COCAP</name>
<sequence>MTFDLNPNPSVGKRRVRMPKFNASSPKYI</sequence>
<evidence type="ECO:0000313" key="3">
    <source>
        <dbReference type="Proteomes" id="UP000188268"/>
    </source>
</evidence>
<proteinExistence type="predicted"/>
<organism evidence="2 3">
    <name type="scientific">Corchorus capsularis</name>
    <name type="common">Jute</name>
    <dbReference type="NCBI Taxonomy" id="210143"/>
    <lineage>
        <taxon>Eukaryota</taxon>
        <taxon>Viridiplantae</taxon>
        <taxon>Streptophyta</taxon>
        <taxon>Embryophyta</taxon>
        <taxon>Tracheophyta</taxon>
        <taxon>Spermatophyta</taxon>
        <taxon>Magnoliopsida</taxon>
        <taxon>eudicotyledons</taxon>
        <taxon>Gunneridae</taxon>
        <taxon>Pentapetalae</taxon>
        <taxon>rosids</taxon>
        <taxon>malvids</taxon>
        <taxon>Malvales</taxon>
        <taxon>Malvaceae</taxon>
        <taxon>Grewioideae</taxon>
        <taxon>Apeibeae</taxon>
        <taxon>Corchorus</taxon>
    </lineage>
</organism>
<keyword evidence="3" id="KW-1185">Reference proteome</keyword>
<dbReference type="EMBL" id="AWWV01003844">
    <property type="protein sequence ID" value="OMP08334.1"/>
    <property type="molecule type" value="Genomic_DNA"/>
</dbReference>
<gene>
    <name evidence="2" type="ORF">CCACVL1_01121</name>
</gene>
<reference evidence="2 3" key="1">
    <citation type="submission" date="2013-09" db="EMBL/GenBank/DDBJ databases">
        <title>Corchorus capsularis genome sequencing.</title>
        <authorList>
            <person name="Alam M."/>
            <person name="Haque M.S."/>
            <person name="Islam M.S."/>
            <person name="Emdad E.M."/>
            <person name="Islam M.M."/>
            <person name="Ahmed B."/>
            <person name="Halim A."/>
            <person name="Hossen Q.M.M."/>
            <person name="Hossain M.Z."/>
            <person name="Ahmed R."/>
            <person name="Khan M.M."/>
            <person name="Islam R."/>
            <person name="Rashid M.M."/>
            <person name="Khan S.A."/>
            <person name="Rahman M.S."/>
            <person name="Alam M."/>
        </authorList>
    </citation>
    <scope>NUCLEOTIDE SEQUENCE [LARGE SCALE GENOMIC DNA]</scope>
    <source>
        <strain evidence="3">cv. CVL-1</strain>
        <tissue evidence="2">Whole seedling</tissue>
    </source>
</reference>
<evidence type="ECO:0000256" key="1">
    <source>
        <dbReference type="SAM" id="MobiDB-lite"/>
    </source>
</evidence>
<accession>A0A1R3KMN9</accession>
<dbReference type="Proteomes" id="UP000188268">
    <property type="component" value="Unassembled WGS sequence"/>
</dbReference>